<dbReference type="Pfam" id="PF00722">
    <property type="entry name" value="Glyco_hydro_16"/>
    <property type="match status" value="1"/>
</dbReference>
<comment type="caution">
    <text evidence="2">The sequence shown here is derived from an EMBL/GenBank/DDBJ whole genome shotgun (WGS) entry which is preliminary data.</text>
</comment>
<dbReference type="OrthoDB" id="4455781at2"/>
<keyword evidence="3" id="KW-1185">Reference proteome</keyword>
<evidence type="ECO:0000259" key="1">
    <source>
        <dbReference type="PROSITE" id="PS51762"/>
    </source>
</evidence>
<dbReference type="GO" id="GO:0005975">
    <property type="term" value="P:carbohydrate metabolic process"/>
    <property type="evidence" value="ECO:0007669"/>
    <property type="project" value="InterPro"/>
</dbReference>
<protein>
    <submittedName>
        <fullName evidence="2">Glycoside hydrolase family protein</fullName>
    </submittedName>
</protein>
<dbReference type="PANTHER" id="PTHR10963:SF60">
    <property type="entry name" value="GRAM-NEGATIVE BACTERIA-BINDING PROTEIN 1-RELATED"/>
    <property type="match status" value="1"/>
</dbReference>
<dbReference type="STRING" id="146020.RMCB_1007"/>
<gene>
    <name evidence="2" type="ORF">RMCB_1007</name>
</gene>
<sequence>MSFAFRRAGHVALAAAIVAAGVIMVAVVSTSRLQPRAMAEPDNGNCPNTAAAAFGWGTPNRVDDFSDAASLESWGVYDSPGHNGNGRRTPKAMSVSNGVLTITGDSAGNSGGMAWMPGQMYGRWEVCAKSPAAAPDYHSVLLLWPDVVDWPAGGEIDFMEATEPARQSVEGWLHYGADDDKVNGDIHVDATQWHSWAVEWTHSRIAMYLDGKVWWETTDTAQFPPGPMHLCLQLDNFGADISQGGQMLVDWTRQYPA</sequence>
<name>A0A100VVM8_9MYCO</name>
<dbReference type="Gene3D" id="2.60.120.200">
    <property type="match status" value="1"/>
</dbReference>
<organism evidence="2 3">
    <name type="scientific">Mycolicibacterium brisbanense</name>
    <dbReference type="NCBI Taxonomy" id="146020"/>
    <lineage>
        <taxon>Bacteria</taxon>
        <taxon>Bacillati</taxon>
        <taxon>Actinomycetota</taxon>
        <taxon>Actinomycetes</taxon>
        <taxon>Mycobacteriales</taxon>
        <taxon>Mycobacteriaceae</taxon>
        <taxon>Mycolicibacterium</taxon>
    </lineage>
</organism>
<evidence type="ECO:0000313" key="2">
    <source>
        <dbReference type="EMBL" id="GAS86911.1"/>
    </source>
</evidence>
<dbReference type="SUPFAM" id="SSF49899">
    <property type="entry name" value="Concanavalin A-like lectins/glucanases"/>
    <property type="match status" value="1"/>
</dbReference>
<reference evidence="3" key="1">
    <citation type="journal article" date="2016" name="Genome Announc.">
        <title>Draft Genome Sequences of Five Rapidly Growing Mycobacterium Species, M. thermoresistibile, M. fortuitum subsp. acetamidolyticum, M. canariasense, M. brisbanense, and M. novocastrense.</title>
        <authorList>
            <person name="Katahira K."/>
            <person name="Ogura Y."/>
            <person name="Gotoh Y."/>
            <person name="Hayashi T."/>
        </authorList>
    </citation>
    <scope>NUCLEOTIDE SEQUENCE [LARGE SCALE GENOMIC DNA]</scope>
    <source>
        <strain evidence="3">JCM15654</strain>
    </source>
</reference>
<dbReference type="EMBL" id="BCSX01000011">
    <property type="protein sequence ID" value="GAS86911.1"/>
    <property type="molecule type" value="Genomic_DNA"/>
</dbReference>
<dbReference type="PROSITE" id="PS51762">
    <property type="entry name" value="GH16_2"/>
    <property type="match status" value="1"/>
</dbReference>
<evidence type="ECO:0000313" key="3">
    <source>
        <dbReference type="Proteomes" id="UP000069620"/>
    </source>
</evidence>
<dbReference type="InterPro" id="IPR013320">
    <property type="entry name" value="ConA-like_dom_sf"/>
</dbReference>
<dbReference type="Proteomes" id="UP000069620">
    <property type="component" value="Unassembled WGS sequence"/>
</dbReference>
<dbReference type="PANTHER" id="PTHR10963">
    <property type="entry name" value="GLYCOSYL HYDROLASE-RELATED"/>
    <property type="match status" value="1"/>
</dbReference>
<dbReference type="AlphaFoldDB" id="A0A100VVM8"/>
<accession>A0A100VVM8</accession>
<keyword evidence="2" id="KW-0378">Hydrolase</keyword>
<dbReference type="RefSeq" id="WP_062827901.1">
    <property type="nucleotide sequence ID" value="NZ_BCSX01000011.1"/>
</dbReference>
<dbReference type="InterPro" id="IPR050546">
    <property type="entry name" value="Glycosyl_Hydrlase_16"/>
</dbReference>
<dbReference type="CDD" id="cd00413">
    <property type="entry name" value="Glyco_hydrolase_16"/>
    <property type="match status" value="1"/>
</dbReference>
<proteinExistence type="predicted"/>
<dbReference type="GO" id="GO:0004553">
    <property type="term" value="F:hydrolase activity, hydrolyzing O-glycosyl compounds"/>
    <property type="evidence" value="ECO:0007669"/>
    <property type="project" value="InterPro"/>
</dbReference>
<dbReference type="InterPro" id="IPR000757">
    <property type="entry name" value="Beta-glucanase-like"/>
</dbReference>
<reference evidence="3" key="2">
    <citation type="submission" date="2016-02" db="EMBL/GenBank/DDBJ databases">
        <title>Draft genome sequence of five rapidly growing Mycobacterium species.</title>
        <authorList>
            <person name="Katahira K."/>
            <person name="Gotou Y."/>
            <person name="Iida K."/>
            <person name="Ogura Y."/>
            <person name="Hayashi T."/>
        </authorList>
    </citation>
    <scope>NUCLEOTIDE SEQUENCE [LARGE SCALE GENOMIC DNA]</scope>
    <source>
        <strain evidence="3">JCM15654</strain>
    </source>
</reference>
<feature type="domain" description="GH16" evidence="1">
    <location>
        <begin position="41"/>
        <end position="257"/>
    </location>
</feature>